<reference evidence="1 2" key="1">
    <citation type="journal article" date="2019" name="Sci. Rep.">
        <title>Orb-weaving spider Araneus ventricosus genome elucidates the spidroin gene catalogue.</title>
        <authorList>
            <person name="Kono N."/>
            <person name="Nakamura H."/>
            <person name="Ohtoshi R."/>
            <person name="Moran D.A.P."/>
            <person name="Shinohara A."/>
            <person name="Yoshida Y."/>
            <person name="Fujiwara M."/>
            <person name="Mori M."/>
            <person name="Tomita M."/>
            <person name="Arakawa K."/>
        </authorList>
    </citation>
    <scope>NUCLEOTIDE SEQUENCE [LARGE SCALE GENOMIC DNA]</scope>
</reference>
<keyword evidence="2" id="KW-1185">Reference proteome</keyword>
<organism evidence="1 2">
    <name type="scientific">Araneus ventricosus</name>
    <name type="common">Orbweaver spider</name>
    <name type="synonym">Epeira ventricosa</name>
    <dbReference type="NCBI Taxonomy" id="182803"/>
    <lineage>
        <taxon>Eukaryota</taxon>
        <taxon>Metazoa</taxon>
        <taxon>Ecdysozoa</taxon>
        <taxon>Arthropoda</taxon>
        <taxon>Chelicerata</taxon>
        <taxon>Arachnida</taxon>
        <taxon>Araneae</taxon>
        <taxon>Araneomorphae</taxon>
        <taxon>Entelegynae</taxon>
        <taxon>Araneoidea</taxon>
        <taxon>Araneidae</taxon>
        <taxon>Araneus</taxon>
    </lineage>
</organism>
<name>A0A4Y2UX28_ARAVE</name>
<dbReference type="Proteomes" id="UP000499080">
    <property type="component" value="Unassembled WGS sequence"/>
</dbReference>
<evidence type="ECO:0000313" key="1">
    <source>
        <dbReference type="EMBL" id="GBO16822.1"/>
    </source>
</evidence>
<gene>
    <name evidence="1" type="ORF">AVEN_196967_1</name>
</gene>
<protein>
    <submittedName>
        <fullName evidence="1">Uncharacterized protein</fullName>
    </submittedName>
</protein>
<comment type="caution">
    <text evidence="1">The sequence shown here is derived from an EMBL/GenBank/DDBJ whole genome shotgun (WGS) entry which is preliminary data.</text>
</comment>
<evidence type="ECO:0000313" key="2">
    <source>
        <dbReference type="Proteomes" id="UP000499080"/>
    </source>
</evidence>
<dbReference type="EMBL" id="BGPR01040653">
    <property type="protein sequence ID" value="GBO16822.1"/>
    <property type="molecule type" value="Genomic_DNA"/>
</dbReference>
<dbReference type="AlphaFoldDB" id="A0A4Y2UX28"/>
<accession>A0A4Y2UX28</accession>
<proteinExistence type="predicted"/>
<sequence length="97" mass="10480">MASAHLYSALATSVWHSTNFCAFSFFNKSGLLRTLFLKDCTLASLIWCVACGVFLCVVPDRGTDADSSISSMFDTQSAVSGRRHSTKYVLSNSSVLA</sequence>